<organism evidence="2 3">
    <name type="scientific">Radiobacillus deserti</name>
    <dbReference type="NCBI Taxonomy" id="2594883"/>
    <lineage>
        <taxon>Bacteria</taxon>
        <taxon>Bacillati</taxon>
        <taxon>Bacillota</taxon>
        <taxon>Bacilli</taxon>
        <taxon>Bacillales</taxon>
        <taxon>Bacillaceae</taxon>
        <taxon>Radiobacillus</taxon>
    </lineage>
</organism>
<evidence type="ECO:0000313" key="3">
    <source>
        <dbReference type="Proteomes" id="UP000315215"/>
    </source>
</evidence>
<protein>
    <submittedName>
        <fullName evidence="2">Uncharacterized protein</fullName>
    </submittedName>
</protein>
<keyword evidence="1" id="KW-0812">Transmembrane</keyword>
<proteinExistence type="predicted"/>
<feature type="transmembrane region" description="Helical" evidence="1">
    <location>
        <begin position="53"/>
        <end position="82"/>
    </location>
</feature>
<dbReference type="EMBL" id="CP041666">
    <property type="protein sequence ID" value="QDP39763.1"/>
    <property type="molecule type" value="Genomic_DNA"/>
</dbReference>
<dbReference type="RefSeq" id="WP_143892664.1">
    <property type="nucleotide sequence ID" value="NZ_CP041666.1"/>
</dbReference>
<feature type="transmembrane region" description="Helical" evidence="1">
    <location>
        <begin position="94"/>
        <end position="111"/>
    </location>
</feature>
<name>A0A516KEC6_9BACI</name>
<keyword evidence="1" id="KW-0472">Membrane</keyword>
<feature type="transmembrane region" description="Helical" evidence="1">
    <location>
        <begin position="117"/>
        <end position="136"/>
    </location>
</feature>
<evidence type="ECO:0000256" key="1">
    <source>
        <dbReference type="SAM" id="Phobius"/>
    </source>
</evidence>
<keyword evidence="1" id="KW-1133">Transmembrane helix</keyword>
<evidence type="ECO:0000313" key="2">
    <source>
        <dbReference type="EMBL" id="QDP39763.1"/>
    </source>
</evidence>
<accession>A0A516KEC6</accession>
<keyword evidence="3" id="KW-1185">Reference proteome</keyword>
<dbReference type="Proteomes" id="UP000315215">
    <property type="component" value="Chromosome"/>
</dbReference>
<gene>
    <name evidence="2" type="ORF">FN924_05990</name>
</gene>
<dbReference type="AlphaFoldDB" id="A0A516KEC6"/>
<sequence>MILTIVAWIQGKHWYRTTSKALGLGVMVFGFMGIGTISFFLMERIGFPASYGFFFWVIIGIFIYAVFIDLTFYTLTAWIVTIGQLYEGMAERNFSILLALALIFGLAHFAWHHANLFYAVLFLLALFVHAYMFFSFGI</sequence>
<dbReference type="KEGG" id="aqt:FN924_05990"/>
<reference evidence="2 3" key="1">
    <citation type="submission" date="2019-07" db="EMBL/GenBank/DDBJ databases">
        <authorList>
            <person name="Li J."/>
        </authorList>
    </citation>
    <scope>NUCLEOTIDE SEQUENCE [LARGE SCALE GENOMIC DNA]</scope>
    <source>
        <strain evidence="2 3">TKL69</strain>
    </source>
</reference>
<feature type="transmembrane region" description="Helical" evidence="1">
    <location>
        <begin position="21"/>
        <end position="41"/>
    </location>
</feature>